<dbReference type="EMBL" id="HACA01020313">
    <property type="protein sequence ID" value="CDW37674.1"/>
    <property type="molecule type" value="Transcribed_RNA"/>
</dbReference>
<organism evidence="1">
    <name type="scientific">Lepeophtheirus salmonis</name>
    <name type="common">Salmon louse</name>
    <name type="synonym">Caligus salmonis</name>
    <dbReference type="NCBI Taxonomy" id="72036"/>
    <lineage>
        <taxon>Eukaryota</taxon>
        <taxon>Metazoa</taxon>
        <taxon>Ecdysozoa</taxon>
        <taxon>Arthropoda</taxon>
        <taxon>Crustacea</taxon>
        <taxon>Multicrustacea</taxon>
        <taxon>Hexanauplia</taxon>
        <taxon>Copepoda</taxon>
        <taxon>Siphonostomatoida</taxon>
        <taxon>Caligidae</taxon>
        <taxon>Lepeophtheirus</taxon>
    </lineage>
</organism>
<name>A0A0K2UHD8_LEPSM</name>
<dbReference type="AlphaFoldDB" id="A0A0K2UHD8"/>
<reference evidence="1" key="1">
    <citation type="submission" date="2014-05" db="EMBL/GenBank/DDBJ databases">
        <authorList>
            <person name="Chronopoulou M."/>
        </authorList>
    </citation>
    <scope>NUCLEOTIDE SEQUENCE</scope>
    <source>
        <tissue evidence="1">Whole organism</tissue>
    </source>
</reference>
<proteinExistence type="predicted"/>
<protein>
    <submittedName>
        <fullName evidence="1">Uncharacterized protein</fullName>
    </submittedName>
</protein>
<evidence type="ECO:0000313" key="1">
    <source>
        <dbReference type="EMBL" id="CDW37674.1"/>
    </source>
</evidence>
<sequence length="100" mass="11510">MSSSRGLVRFINKNICLMSTATKYFLHFTFRISSIICETIFLPFICSLFKDLVLSLTSHKDAFTSIVHFVESLSRRKTGLDIKKYQGCLVIISKVHKFKL</sequence>
<accession>A0A0K2UHD8</accession>